<dbReference type="Proteomes" id="UP000002630">
    <property type="component" value="Unassembled WGS sequence"/>
</dbReference>
<sequence>MTVGKQHDGYWTSDRMCAQLPAAIATFELTHGPHRQGVSIFDNSTGHNTYDDDALLAHKMSLAPGGEKTALRVFEDDNGRTVHPTPQLGGTLLTDKKIFLPKTEAQEKTKGRKFGTGLDKKQYPFGTKATPGSPLLGLNKGGEQMLKGMGLWRLDGERAKGLVKCSNKCKAHNATSRQAIAAFNKDGRERERLVEQAQREQQNSSA</sequence>
<reference evidence="1 2" key="1">
    <citation type="journal article" date="2010" name="Nature">
        <title>The Ectocarpus genome and the independent evolution of multicellularity in brown algae.</title>
        <authorList>
            <person name="Cock J.M."/>
            <person name="Sterck L."/>
            <person name="Rouze P."/>
            <person name="Scornet D."/>
            <person name="Allen A.E."/>
            <person name="Amoutzias G."/>
            <person name="Anthouard V."/>
            <person name="Artiguenave F."/>
            <person name="Aury J.M."/>
            <person name="Badger J.H."/>
            <person name="Beszteri B."/>
            <person name="Billiau K."/>
            <person name="Bonnet E."/>
            <person name="Bothwell J.H."/>
            <person name="Bowler C."/>
            <person name="Boyen C."/>
            <person name="Brownlee C."/>
            <person name="Carrano C.J."/>
            <person name="Charrier B."/>
            <person name="Cho G.Y."/>
            <person name="Coelho S.M."/>
            <person name="Collen J."/>
            <person name="Corre E."/>
            <person name="Da Silva C."/>
            <person name="Delage L."/>
            <person name="Delaroque N."/>
            <person name="Dittami S.M."/>
            <person name="Doulbeau S."/>
            <person name="Elias M."/>
            <person name="Farnham G."/>
            <person name="Gachon C.M."/>
            <person name="Gschloessl B."/>
            <person name="Heesch S."/>
            <person name="Jabbari K."/>
            <person name="Jubin C."/>
            <person name="Kawai H."/>
            <person name="Kimura K."/>
            <person name="Kloareg B."/>
            <person name="Kupper F.C."/>
            <person name="Lang D."/>
            <person name="Le Bail A."/>
            <person name="Leblanc C."/>
            <person name="Lerouge P."/>
            <person name="Lohr M."/>
            <person name="Lopez P.J."/>
            <person name="Martens C."/>
            <person name="Maumus F."/>
            <person name="Michel G."/>
            <person name="Miranda-Saavedra D."/>
            <person name="Morales J."/>
            <person name="Moreau H."/>
            <person name="Motomura T."/>
            <person name="Nagasato C."/>
            <person name="Napoli C.A."/>
            <person name="Nelson D.R."/>
            <person name="Nyvall-Collen P."/>
            <person name="Peters A.F."/>
            <person name="Pommier C."/>
            <person name="Potin P."/>
            <person name="Poulain J."/>
            <person name="Quesneville H."/>
            <person name="Read B."/>
            <person name="Rensing S.A."/>
            <person name="Ritter A."/>
            <person name="Rousvoal S."/>
            <person name="Samanta M."/>
            <person name="Samson G."/>
            <person name="Schroeder D.C."/>
            <person name="Segurens B."/>
            <person name="Strittmatter M."/>
            <person name="Tonon T."/>
            <person name="Tregear J.W."/>
            <person name="Valentin K."/>
            <person name="von Dassow P."/>
            <person name="Yamagishi T."/>
            <person name="Van de Peer Y."/>
            <person name="Wincker P."/>
        </authorList>
    </citation>
    <scope>NUCLEOTIDE SEQUENCE [LARGE SCALE GENOMIC DNA]</scope>
    <source>
        <strain evidence="2">Ec32 / CCAP1310/4</strain>
    </source>
</reference>
<name>D7FZS5_ECTSI</name>
<dbReference type="PANTHER" id="PTHR35871">
    <property type="entry name" value="EXPRESSED PROTEIN"/>
    <property type="match status" value="1"/>
</dbReference>
<protein>
    <submittedName>
        <fullName evidence="1">Uncharacterized protein</fullName>
    </submittedName>
</protein>
<evidence type="ECO:0000313" key="1">
    <source>
        <dbReference type="EMBL" id="CBJ32882.1"/>
    </source>
</evidence>
<dbReference type="PANTHER" id="PTHR35871:SF1">
    <property type="entry name" value="CXC1-LIKE CYSTEINE CLUSTER ASSOCIATED WITH KDZ TRANSPOSASES DOMAIN-CONTAINING PROTEIN"/>
    <property type="match status" value="1"/>
</dbReference>
<dbReference type="EMBL" id="FN649760">
    <property type="protein sequence ID" value="CBJ32882.1"/>
    <property type="molecule type" value="Genomic_DNA"/>
</dbReference>
<evidence type="ECO:0000313" key="2">
    <source>
        <dbReference type="Proteomes" id="UP000002630"/>
    </source>
</evidence>
<keyword evidence="2" id="KW-1185">Reference proteome</keyword>
<dbReference type="eggNOG" id="ENOG502SGXK">
    <property type="taxonomic scope" value="Eukaryota"/>
</dbReference>
<proteinExistence type="predicted"/>
<accession>D7FZS5</accession>
<organism evidence="1 2">
    <name type="scientific">Ectocarpus siliculosus</name>
    <name type="common">Brown alga</name>
    <name type="synonym">Conferva siliculosa</name>
    <dbReference type="NCBI Taxonomy" id="2880"/>
    <lineage>
        <taxon>Eukaryota</taxon>
        <taxon>Sar</taxon>
        <taxon>Stramenopiles</taxon>
        <taxon>Ochrophyta</taxon>
        <taxon>PX clade</taxon>
        <taxon>Phaeophyceae</taxon>
        <taxon>Ectocarpales</taxon>
        <taxon>Ectocarpaceae</taxon>
        <taxon>Ectocarpus</taxon>
    </lineage>
</organism>
<gene>
    <name evidence="1" type="ORF">Esi_0385_0015</name>
</gene>
<dbReference type="InParanoid" id="D7FZS5"/>
<dbReference type="OrthoDB" id="61851at2759"/>
<dbReference type="AlphaFoldDB" id="D7FZS5"/>